<accession>A0A6L9SB58</accession>
<dbReference type="EMBL" id="JAAGOA010000011">
    <property type="protein sequence ID" value="NEE01844.1"/>
    <property type="molecule type" value="Genomic_DNA"/>
</dbReference>
<gene>
    <name evidence="3" type="ORF">G1H10_16850</name>
</gene>
<evidence type="ECO:0000259" key="2">
    <source>
        <dbReference type="Pfam" id="PF07179"/>
    </source>
</evidence>
<protein>
    <submittedName>
        <fullName evidence="3">SseB family protein</fullName>
    </submittedName>
</protein>
<comment type="caution">
    <text evidence="3">The sequence shown here is derived from an EMBL/GenBank/DDBJ whole genome shotgun (WGS) entry which is preliminary data.</text>
</comment>
<evidence type="ECO:0000313" key="4">
    <source>
        <dbReference type="Proteomes" id="UP000475214"/>
    </source>
</evidence>
<sequence>MPVGNTLAYASFGEDDGSVDPSVAAALAAYEQGEGGPADVLAALAGGRVLVPVVAVPDSAHARSGEENGDEAERAAAHGSTEMAVASTIGRDGRRGLLAFTCVESLRRWNPQARPVPVSTRAAAESALADGADALVIDIAGPVLFSVDAEGLRALASGYRPVVTWGAS</sequence>
<dbReference type="AlphaFoldDB" id="A0A6L9SB58"/>
<evidence type="ECO:0000313" key="3">
    <source>
        <dbReference type="EMBL" id="NEE01844.1"/>
    </source>
</evidence>
<feature type="region of interest" description="Disordered" evidence="1">
    <location>
        <begin position="61"/>
        <end position="81"/>
    </location>
</feature>
<dbReference type="InterPro" id="IPR009839">
    <property type="entry name" value="SseB_N"/>
</dbReference>
<dbReference type="Proteomes" id="UP000475214">
    <property type="component" value="Unassembled WGS sequence"/>
</dbReference>
<dbReference type="Pfam" id="PF07179">
    <property type="entry name" value="SseB"/>
    <property type="match status" value="1"/>
</dbReference>
<dbReference type="RefSeq" id="WP_163739844.1">
    <property type="nucleotide sequence ID" value="NZ_JAAGOA010000011.1"/>
</dbReference>
<reference evidence="3 4" key="1">
    <citation type="submission" date="2020-02" db="EMBL/GenBank/DDBJ databases">
        <authorList>
            <person name="Li X.-J."/>
            <person name="Han X.-M."/>
        </authorList>
    </citation>
    <scope>NUCLEOTIDE SEQUENCE [LARGE SCALE GENOMIC DNA]</scope>
    <source>
        <strain evidence="3 4">CCTCC AB 2017055</strain>
    </source>
</reference>
<name>A0A6L9SB58_9ACTN</name>
<feature type="compositionally biased region" description="Basic and acidic residues" evidence="1">
    <location>
        <begin position="61"/>
        <end position="76"/>
    </location>
</feature>
<evidence type="ECO:0000256" key="1">
    <source>
        <dbReference type="SAM" id="MobiDB-lite"/>
    </source>
</evidence>
<feature type="domain" description="SseB protein N-terminal" evidence="2">
    <location>
        <begin position="24"/>
        <end position="154"/>
    </location>
</feature>
<keyword evidence="4" id="KW-1185">Reference proteome</keyword>
<organism evidence="3 4">
    <name type="scientific">Phytoactinopolyspora halotolerans</name>
    <dbReference type="NCBI Taxonomy" id="1981512"/>
    <lineage>
        <taxon>Bacteria</taxon>
        <taxon>Bacillati</taxon>
        <taxon>Actinomycetota</taxon>
        <taxon>Actinomycetes</taxon>
        <taxon>Jiangellales</taxon>
        <taxon>Jiangellaceae</taxon>
        <taxon>Phytoactinopolyspora</taxon>
    </lineage>
</organism>
<proteinExistence type="predicted"/>